<name>A0A9D2ECQ5_9MICO</name>
<dbReference type="PANTHER" id="PTHR43046:SF12">
    <property type="entry name" value="GDP-MANNOSE MANNOSYL HYDROLASE"/>
    <property type="match status" value="1"/>
</dbReference>
<evidence type="ECO:0000256" key="1">
    <source>
        <dbReference type="ARBA" id="ARBA00001946"/>
    </source>
</evidence>
<evidence type="ECO:0000256" key="2">
    <source>
        <dbReference type="ARBA" id="ARBA00005582"/>
    </source>
</evidence>
<dbReference type="PRINTS" id="PR00502">
    <property type="entry name" value="NUDIXFAMILY"/>
</dbReference>
<dbReference type="InterPro" id="IPR020476">
    <property type="entry name" value="Nudix_hydrolase"/>
</dbReference>
<organism evidence="7 8">
    <name type="scientific">Candidatus Ruania gallistercoris</name>
    <dbReference type="NCBI Taxonomy" id="2838746"/>
    <lineage>
        <taxon>Bacteria</taxon>
        <taxon>Bacillati</taxon>
        <taxon>Actinomycetota</taxon>
        <taxon>Actinomycetes</taxon>
        <taxon>Micrococcales</taxon>
        <taxon>Ruaniaceae</taxon>
        <taxon>Ruania</taxon>
    </lineage>
</organism>
<sequence>MSNLGPDWQRLPDGTAFRTAARVVALDDAGRVLLARGHDADQTDRTWWFTIGGGIEPGESPREAAVRELVEETGVHVPEADLVGPVLTREAEFDFFAETVRQDEVFFLARVAADATLTTEGWTAVERGFMDELDWWHAEDLAEVPVEVFPAQLPELVARWRRGWDGQVLHLGLQQEGTALREDDGAAGDGR</sequence>
<gene>
    <name evidence="7" type="ORF">H9815_04375</name>
</gene>
<reference evidence="7" key="2">
    <citation type="submission" date="2021-04" db="EMBL/GenBank/DDBJ databases">
        <authorList>
            <person name="Gilroy R."/>
        </authorList>
    </citation>
    <scope>NUCLEOTIDE SEQUENCE</scope>
    <source>
        <strain evidence="7">ChiGjej4B4-7305</strain>
    </source>
</reference>
<comment type="similarity">
    <text evidence="2 5">Belongs to the Nudix hydrolase family.</text>
</comment>
<reference evidence="7" key="1">
    <citation type="journal article" date="2021" name="PeerJ">
        <title>Extensive microbial diversity within the chicken gut microbiome revealed by metagenomics and culture.</title>
        <authorList>
            <person name="Gilroy R."/>
            <person name="Ravi A."/>
            <person name="Getino M."/>
            <person name="Pursley I."/>
            <person name="Horton D.L."/>
            <person name="Alikhan N.F."/>
            <person name="Baker D."/>
            <person name="Gharbi K."/>
            <person name="Hall N."/>
            <person name="Watson M."/>
            <person name="Adriaenssens E.M."/>
            <person name="Foster-Nyarko E."/>
            <person name="Jarju S."/>
            <person name="Secka A."/>
            <person name="Antonio M."/>
            <person name="Oren A."/>
            <person name="Chaudhuri R.R."/>
            <person name="La Ragione R."/>
            <person name="Hildebrand F."/>
            <person name="Pallen M.J."/>
        </authorList>
    </citation>
    <scope>NUCLEOTIDE SEQUENCE</scope>
    <source>
        <strain evidence="7">ChiGjej4B4-7305</strain>
    </source>
</reference>
<dbReference type="InterPro" id="IPR020084">
    <property type="entry name" value="NUDIX_hydrolase_CS"/>
</dbReference>
<evidence type="ECO:0000259" key="6">
    <source>
        <dbReference type="PROSITE" id="PS51462"/>
    </source>
</evidence>
<keyword evidence="3 5" id="KW-0378">Hydrolase</keyword>
<protein>
    <submittedName>
        <fullName evidence="7">NUDIX domain-containing protein</fullName>
    </submittedName>
</protein>
<dbReference type="AlphaFoldDB" id="A0A9D2ECQ5"/>
<dbReference type="Proteomes" id="UP000824037">
    <property type="component" value="Unassembled WGS sequence"/>
</dbReference>
<dbReference type="SUPFAM" id="SSF55811">
    <property type="entry name" value="Nudix"/>
    <property type="match status" value="1"/>
</dbReference>
<keyword evidence="4" id="KW-0460">Magnesium</keyword>
<dbReference type="EMBL" id="DXBY01000070">
    <property type="protein sequence ID" value="HIZ34992.1"/>
    <property type="molecule type" value="Genomic_DNA"/>
</dbReference>
<dbReference type="Gene3D" id="3.90.79.10">
    <property type="entry name" value="Nucleoside Triphosphate Pyrophosphohydrolase"/>
    <property type="match status" value="1"/>
</dbReference>
<comment type="caution">
    <text evidence="7">The sequence shown here is derived from an EMBL/GenBank/DDBJ whole genome shotgun (WGS) entry which is preliminary data.</text>
</comment>
<comment type="cofactor">
    <cofactor evidence="1">
        <name>Mg(2+)</name>
        <dbReference type="ChEBI" id="CHEBI:18420"/>
    </cofactor>
</comment>
<evidence type="ECO:0000313" key="8">
    <source>
        <dbReference type="Proteomes" id="UP000824037"/>
    </source>
</evidence>
<dbReference type="InterPro" id="IPR000086">
    <property type="entry name" value="NUDIX_hydrolase_dom"/>
</dbReference>
<dbReference type="PROSITE" id="PS51462">
    <property type="entry name" value="NUDIX"/>
    <property type="match status" value="1"/>
</dbReference>
<accession>A0A9D2ECQ5</accession>
<dbReference type="PROSITE" id="PS00893">
    <property type="entry name" value="NUDIX_BOX"/>
    <property type="match status" value="1"/>
</dbReference>
<feature type="domain" description="Nudix hydrolase" evidence="6">
    <location>
        <begin position="16"/>
        <end position="159"/>
    </location>
</feature>
<dbReference type="InterPro" id="IPR015797">
    <property type="entry name" value="NUDIX_hydrolase-like_dom_sf"/>
</dbReference>
<evidence type="ECO:0000313" key="7">
    <source>
        <dbReference type="EMBL" id="HIZ34992.1"/>
    </source>
</evidence>
<dbReference type="CDD" id="cd04685">
    <property type="entry name" value="NUDIX_Hydrolase"/>
    <property type="match status" value="1"/>
</dbReference>
<evidence type="ECO:0000256" key="4">
    <source>
        <dbReference type="ARBA" id="ARBA00022842"/>
    </source>
</evidence>
<evidence type="ECO:0000256" key="3">
    <source>
        <dbReference type="ARBA" id="ARBA00022801"/>
    </source>
</evidence>
<evidence type="ECO:0000256" key="5">
    <source>
        <dbReference type="RuleBase" id="RU003476"/>
    </source>
</evidence>
<dbReference type="PANTHER" id="PTHR43046">
    <property type="entry name" value="GDP-MANNOSE MANNOSYL HYDROLASE"/>
    <property type="match status" value="1"/>
</dbReference>
<dbReference type="Pfam" id="PF00293">
    <property type="entry name" value="NUDIX"/>
    <property type="match status" value="1"/>
</dbReference>
<dbReference type="GO" id="GO:0016787">
    <property type="term" value="F:hydrolase activity"/>
    <property type="evidence" value="ECO:0007669"/>
    <property type="project" value="UniProtKB-KW"/>
</dbReference>
<proteinExistence type="inferred from homology"/>